<protein>
    <submittedName>
        <fullName evidence="4">Sigma-54 interacting transcriptional regulator</fullName>
    </submittedName>
</protein>
<sequence>MKYDLFPAIASQESCQELAQQYNKLDCLDEPSLKCFREAYVIAKMSGSQPVLITGDNGCGKTGYAQLMWGVNSIRTKRNRSKEMLNVNCSAFSENLIASELFGHKRGAFSGAESNREGKIKAAGEKGCLFLDEIGDLPLSAQALLLRFFQDNEIQPLGTDEPIKLQDPPKVICATNKDLRKEINEGRFREDLFNRINKFHVHVPPLRIRPKDCLQNANNFLDKFKEMQADSSEVVAEQLTKMKIDSNFYNDNAKSGYSWPGNFRELENRIYRAAVTKITCGGTCIKFSDLFDESFIDSPDRVNTETQDFDLPKGPVLLPFDLEAKLDEIRANFIDKAIAQCNGEKTKAAKLLGYSNYQKMDRRRSKA</sequence>
<dbReference type="InterPro" id="IPR058031">
    <property type="entry name" value="AAA_lid_NorR"/>
</dbReference>
<evidence type="ECO:0000256" key="2">
    <source>
        <dbReference type="ARBA" id="ARBA00022840"/>
    </source>
</evidence>
<dbReference type="GO" id="GO:0006355">
    <property type="term" value="P:regulation of DNA-templated transcription"/>
    <property type="evidence" value="ECO:0007669"/>
    <property type="project" value="InterPro"/>
</dbReference>
<keyword evidence="5" id="KW-1185">Reference proteome</keyword>
<dbReference type="InterPro" id="IPR003593">
    <property type="entry name" value="AAA+_ATPase"/>
</dbReference>
<dbReference type="Proteomes" id="UP000231134">
    <property type="component" value="Unassembled WGS sequence"/>
</dbReference>
<dbReference type="RefSeq" id="WP_157797785.1">
    <property type="nucleotide sequence ID" value="NZ_PGEX01000001.1"/>
</dbReference>
<dbReference type="Pfam" id="PF00158">
    <property type="entry name" value="Sigma54_activat"/>
    <property type="match status" value="1"/>
</dbReference>
<dbReference type="PANTHER" id="PTHR32071:SF13">
    <property type="entry name" value="RESPONSE REGULATOR HSFA"/>
    <property type="match status" value="1"/>
</dbReference>
<dbReference type="AlphaFoldDB" id="A0A2M9A390"/>
<dbReference type="Gene3D" id="1.10.10.60">
    <property type="entry name" value="Homeodomain-like"/>
    <property type="match status" value="1"/>
</dbReference>
<dbReference type="InterPro" id="IPR027417">
    <property type="entry name" value="P-loop_NTPase"/>
</dbReference>
<feature type="domain" description="Sigma-54 factor interaction" evidence="3">
    <location>
        <begin position="42"/>
        <end position="275"/>
    </location>
</feature>
<dbReference type="PANTHER" id="PTHR32071">
    <property type="entry name" value="TRANSCRIPTIONAL REGULATORY PROTEIN"/>
    <property type="match status" value="1"/>
</dbReference>
<dbReference type="GO" id="GO:0005524">
    <property type="term" value="F:ATP binding"/>
    <property type="evidence" value="ECO:0007669"/>
    <property type="project" value="UniProtKB-KW"/>
</dbReference>
<dbReference type="Gene3D" id="1.10.8.60">
    <property type="match status" value="1"/>
</dbReference>
<evidence type="ECO:0000259" key="3">
    <source>
        <dbReference type="PROSITE" id="PS50045"/>
    </source>
</evidence>
<name>A0A2M9A390_9BACT</name>
<proteinExistence type="predicted"/>
<evidence type="ECO:0000313" key="5">
    <source>
        <dbReference type="Proteomes" id="UP000231134"/>
    </source>
</evidence>
<gene>
    <name evidence="4" type="ORF">BGX16_0009</name>
</gene>
<evidence type="ECO:0000313" key="4">
    <source>
        <dbReference type="EMBL" id="PJJ40103.1"/>
    </source>
</evidence>
<dbReference type="CDD" id="cd00009">
    <property type="entry name" value="AAA"/>
    <property type="match status" value="1"/>
</dbReference>
<dbReference type="PROSITE" id="PS50045">
    <property type="entry name" value="SIGMA54_INTERACT_4"/>
    <property type="match status" value="1"/>
</dbReference>
<dbReference type="Pfam" id="PF25601">
    <property type="entry name" value="AAA_lid_14"/>
    <property type="match status" value="1"/>
</dbReference>
<dbReference type="EMBL" id="PGEX01000001">
    <property type="protein sequence ID" value="PJJ40103.1"/>
    <property type="molecule type" value="Genomic_DNA"/>
</dbReference>
<comment type="caution">
    <text evidence="4">The sequence shown here is derived from an EMBL/GenBank/DDBJ whole genome shotgun (WGS) entry which is preliminary data.</text>
</comment>
<dbReference type="Gene3D" id="3.40.50.300">
    <property type="entry name" value="P-loop containing nucleotide triphosphate hydrolases"/>
    <property type="match status" value="1"/>
</dbReference>
<dbReference type="OrthoDB" id="9803970at2"/>
<accession>A0A2M9A390</accession>
<keyword evidence="1" id="KW-0547">Nucleotide-binding</keyword>
<evidence type="ECO:0000256" key="1">
    <source>
        <dbReference type="ARBA" id="ARBA00022741"/>
    </source>
</evidence>
<organism evidence="4 5">
    <name type="scientific">Hallerella succinigenes</name>
    <dbReference type="NCBI Taxonomy" id="1896222"/>
    <lineage>
        <taxon>Bacteria</taxon>
        <taxon>Pseudomonadati</taxon>
        <taxon>Fibrobacterota</taxon>
        <taxon>Fibrobacteria</taxon>
        <taxon>Fibrobacterales</taxon>
        <taxon>Fibrobacteraceae</taxon>
        <taxon>Hallerella</taxon>
    </lineage>
</organism>
<dbReference type="SUPFAM" id="SSF52540">
    <property type="entry name" value="P-loop containing nucleoside triphosphate hydrolases"/>
    <property type="match status" value="1"/>
</dbReference>
<keyword evidence="2" id="KW-0067">ATP-binding</keyword>
<dbReference type="InterPro" id="IPR002078">
    <property type="entry name" value="Sigma_54_int"/>
</dbReference>
<dbReference type="SMART" id="SM00382">
    <property type="entry name" value="AAA"/>
    <property type="match status" value="1"/>
</dbReference>
<reference evidence="4 5" key="1">
    <citation type="submission" date="2017-11" db="EMBL/GenBank/DDBJ databases">
        <title>Animal gut microbial communities from fecal samples from Wisconsin, USA.</title>
        <authorList>
            <person name="Neumann A."/>
        </authorList>
    </citation>
    <scope>NUCLEOTIDE SEQUENCE [LARGE SCALE GENOMIC DNA]</scope>
    <source>
        <strain evidence="4 5">UWS3</strain>
    </source>
</reference>